<gene>
    <name evidence="2" type="ORF">CAPSK01_001278</name>
</gene>
<name>A0A084Y2Z3_9PROT</name>
<dbReference type="AlphaFoldDB" id="A0A084Y2Z3"/>
<dbReference type="EMBL" id="JDSS02000018">
    <property type="protein sequence ID" value="KFB69087.1"/>
    <property type="molecule type" value="Genomic_DNA"/>
</dbReference>
<protein>
    <recommendedName>
        <fullName evidence="1">DUF2059 domain-containing protein</fullName>
    </recommendedName>
</protein>
<dbReference type="InterPro" id="IPR018637">
    <property type="entry name" value="DUF2059"/>
</dbReference>
<dbReference type="Pfam" id="PF09832">
    <property type="entry name" value="DUF2059"/>
    <property type="match status" value="1"/>
</dbReference>
<sequence length="172" mass="19374">MHVEAEWPAGPGTLLSLLAVPDQGRQCLHEMSLVSPEQLVKSQPDYFGGLGPGSPYWVELVAAYQRYAEGLCTAAHSEAALREVYRDLWREKLAERDMDAALKLFRTPAGRRWVAAQNEVVREAPERIGETRTPLLTQALRRLQAEQARILELYRRETDKRSVPAVVGQARP</sequence>
<evidence type="ECO:0000313" key="3">
    <source>
        <dbReference type="Proteomes" id="UP000019812"/>
    </source>
</evidence>
<reference evidence="2 3" key="1">
    <citation type="submission" date="2014-07" db="EMBL/GenBank/DDBJ databases">
        <title>Expanding our view of genomic diversity in Candidatus Accumulibacter clades.</title>
        <authorList>
            <person name="Skennerton C.T."/>
            <person name="Barr J.J."/>
            <person name="Slater F.R."/>
            <person name="Bond P.L."/>
            <person name="Tyson G.W."/>
        </authorList>
    </citation>
    <scope>NUCLEOTIDE SEQUENCE [LARGE SCALE GENOMIC DNA]</scope>
    <source>
        <strain evidence="3">SK-01</strain>
    </source>
</reference>
<evidence type="ECO:0000313" key="2">
    <source>
        <dbReference type="EMBL" id="KFB69087.1"/>
    </source>
</evidence>
<proteinExistence type="predicted"/>
<organism evidence="2 3">
    <name type="scientific">Candidatus Accumulibacter vicinus</name>
    <dbReference type="NCBI Taxonomy" id="2954382"/>
    <lineage>
        <taxon>Bacteria</taxon>
        <taxon>Pseudomonadati</taxon>
        <taxon>Pseudomonadota</taxon>
        <taxon>Betaproteobacteria</taxon>
        <taxon>Candidatus Accumulibacter</taxon>
    </lineage>
</organism>
<dbReference type="RefSeq" id="WP_034923573.1">
    <property type="nucleotide sequence ID" value="NZ_JDSS02000018.1"/>
</dbReference>
<accession>A0A084Y2Z3</accession>
<feature type="domain" description="DUF2059" evidence="1">
    <location>
        <begin position="80"/>
        <end position="132"/>
    </location>
</feature>
<comment type="caution">
    <text evidence="2">The sequence shown here is derived from an EMBL/GenBank/DDBJ whole genome shotgun (WGS) entry which is preliminary data.</text>
</comment>
<evidence type="ECO:0000259" key="1">
    <source>
        <dbReference type="Pfam" id="PF09832"/>
    </source>
</evidence>
<dbReference type="Proteomes" id="UP000019812">
    <property type="component" value="Unassembled WGS sequence"/>
</dbReference>